<dbReference type="AlphaFoldDB" id="A0A133U9S1"/>
<dbReference type="Gene3D" id="3.20.20.100">
    <property type="entry name" value="NADP-dependent oxidoreductase domain"/>
    <property type="match status" value="1"/>
</dbReference>
<evidence type="ECO:0000313" key="2">
    <source>
        <dbReference type="EMBL" id="KXA90908.1"/>
    </source>
</evidence>
<dbReference type="PROSITE" id="PS00062">
    <property type="entry name" value="ALDOKETO_REDUCTASE_2"/>
    <property type="match status" value="1"/>
</dbReference>
<keyword evidence="3" id="KW-1185">Reference proteome</keyword>
<accession>A0A133U9S1</accession>
<gene>
    <name evidence="2" type="ORF">AKJ57_03250</name>
</gene>
<dbReference type="InterPro" id="IPR036812">
    <property type="entry name" value="NAD(P)_OxRdtase_dom_sf"/>
</dbReference>
<dbReference type="PIRSF" id="PIRSF000097">
    <property type="entry name" value="AKR"/>
    <property type="match status" value="1"/>
</dbReference>
<comment type="caution">
    <text evidence="2">The sequence shown here is derived from an EMBL/GenBank/DDBJ whole genome shotgun (WGS) entry which is preliminary data.</text>
</comment>
<protein>
    <recommendedName>
        <fullName evidence="1">NADP-dependent oxidoreductase domain-containing protein</fullName>
    </recommendedName>
</protein>
<proteinExistence type="predicted"/>
<dbReference type="InterPro" id="IPR020471">
    <property type="entry name" value="AKR"/>
</dbReference>
<dbReference type="SUPFAM" id="SSF51430">
    <property type="entry name" value="NAD(P)-linked oxidoreductase"/>
    <property type="match status" value="1"/>
</dbReference>
<organism evidence="2 3">
    <name type="scientific">candidate division MSBL1 archaeon SCGC-AAA259A05</name>
    <dbReference type="NCBI Taxonomy" id="1698259"/>
    <lineage>
        <taxon>Archaea</taxon>
        <taxon>Methanobacteriati</taxon>
        <taxon>Methanobacteriota</taxon>
        <taxon>candidate division MSBL1</taxon>
    </lineage>
</organism>
<dbReference type="InterPro" id="IPR018170">
    <property type="entry name" value="Aldo/ket_reductase_CS"/>
</dbReference>
<dbReference type="EMBL" id="LHXJ01000032">
    <property type="protein sequence ID" value="KXA90908.1"/>
    <property type="molecule type" value="Genomic_DNA"/>
</dbReference>
<dbReference type="InterPro" id="IPR023210">
    <property type="entry name" value="NADP_OxRdtase_dom"/>
</dbReference>
<evidence type="ECO:0000313" key="3">
    <source>
        <dbReference type="Proteomes" id="UP000070163"/>
    </source>
</evidence>
<sequence>MEQIEIDESGLKVSHLGIGTWQAAAEEWGEDVDKIKSRKAIIKAYNMGINFVDTAEVYGDGDSERVVGSALEEINREEMVIATKVASHLRYDDVKKACEKSLERLGIDRIDLYQVHWPDPWAQIPLKHTMRAMEDLYKKGKIKAVGVSNFAVRDLEEARDILSETDIVSNQVVYNMVQRQIEEEVLPYCRREGITVIAYSPLAQGLLTGKYTTENKPTDDVRKGSYLFEDKNLEEVSELISVMEDIAKSRDKTVAQAALNWLVAKPGVIPIPGAKNSQQAEWNAGAAGWELTDDEKRRINEVLDELELDTF</sequence>
<dbReference type="CDD" id="cd19093">
    <property type="entry name" value="AKR_AtPLR-like"/>
    <property type="match status" value="1"/>
</dbReference>
<dbReference type="GO" id="GO:0016491">
    <property type="term" value="F:oxidoreductase activity"/>
    <property type="evidence" value="ECO:0007669"/>
    <property type="project" value="InterPro"/>
</dbReference>
<reference evidence="2 3" key="1">
    <citation type="journal article" date="2016" name="Sci. Rep.">
        <title>Metabolic traits of an uncultured archaeal lineage -MSBL1- from brine pools of the Red Sea.</title>
        <authorList>
            <person name="Mwirichia R."/>
            <person name="Alam I."/>
            <person name="Rashid M."/>
            <person name="Vinu M."/>
            <person name="Ba-Alawi W."/>
            <person name="Anthony Kamau A."/>
            <person name="Kamanda Ngugi D."/>
            <person name="Goker M."/>
            <person name="Klenk H.P."/>
            <person name="Bajic V."/>
            <person name="Stingl U."/>
        </authorList>
    </citation>
    <scope>NUCLEOTIDE SEQUENCE [LARGE SCALE GENOMIC DNA]</scope>
    <source>
        <strain evidence="2">SCGC-AAA259A05</strain>
    </source>
</reference>
<evidence type="ECO:0000259" key="1">
    <source>
        <dbReference type="Pfam" id="PF00248"/>
    </source>
</evidence>
<dbReference type="PRINTS" id="PR00069">
    <property type="entry name" value="ALDKETRDTASE"/>
</dbReference>
<name>A0A133U9S1_9EURY</name>
<dbReference type="PANTHER" id="PTHR43638">
    <property type="entry name" value="OXIDOREDUCTASE, ALDO/KETO REDUCTASE FAMILY PROTEIN"/>
    <property type="match status" value="1"/>
</dbReference>
<dbReference type="PANTHER" id="PTHR43638:SF3">
    <property type="entry name" value="ALDEHYDE REDUCTASE"/>
    <property type="match status" value="1"/>
</dbReference>
<feature type="domain" description="NADP-dependent oxidoreductase" evidence="1">
    <location>
        <begin position="16"/>
        <end position="303"/>
    </location>
</feature>
<dbReference type="Proteomes" id="UP000070163">
    <property type="component" value="Unassembled WGS sequence"/>
</dbReference>
<dbReference type="Pfam" id="PF00248">
    <property type="entry name" value="Aldo_ket_red"/>
    <property type="match status" value="1"/>
</dbReference>